<evidence type="ECO:0000256" key="5">
    <source>
        <dbReference type="ARBA" id="ARBA00023136"/>
    </source>
</evidence>
<dbReference type="InterPro" id="IPR045666">
    <property type="entry name" value="OpdA_N"/>
</dbReference>
<reference evidence="8 9" key="1">
    <citation type="journal article" date="2011" name="Science">
        <title>The Selaginella genome identifies genetic changes associated with the evolution of vascular plants.</title>
        <authorList>
            <person name="Banks J.A."/>
            <person name="Nishiyama T."/>
            <person name="Hasebe M."/>
            <person name="Bowman J.L."/>
            <person name="Gribskov M."/>
            <person name="dePamphilis C."/>
            <person name="Albert V.A."/>
            <person name="Aono N."/>
            <person name="Aoyama T."/>
            <person name="Ambrose B.A."/>
            <person name="Ashton N.W."/>
            <person name="Axtell M.J."/>
            <person name="Barker E."/>
            <person name="Barker M.S."/>
            <person name="Bennetzen J.L."/>
            <person name="Bonawitz N.D."/>
            <person name="Chapple C."/>
            <person name="Cheng C."/>
            <person name="Correa L.G."/>
            <person name="Dacre M."/>
            <person name="DeBarry J."/>
            <person name="Dreyer I."/>
            <person name="Elias M."/>
            <person name="Engstrom E.M."/>
            <person name="Estelle M."/>
            <person name="Feng L."/>
            <person name="Finet C."/>
            <person name="Floyd S.K."/>
            <person name="Frommer W.B."/>
            <person name="Fujita T."/>
            <person name="Gramzow L."/>
            <person name="Gutensohn M."/>
            <person name="Harholt J."/>
            <person name="Hattori M."/>
            <person name="Heyl A."/>
            <person name="Hirai T."/>
            <person name="Hiwatashi Y."/>
            <person name="Ishikawa M."/>
            <person name="Iwata M."/>
            <person name="Karol K.G."/>
            <person name="Koehler B."/>
            <person name="Kolukisaoglu U."/>
            <person name="Kubo M."/>
            <person name="Kurata T."/>
            <person name="Lalonde S."/>
            <person name="Li K."/>
            <person name="Li Y."/>
            <person name="Litt A."/>
            <person name="Lyons E."/>
            <person name="Manning G."/>
            <person name="Maruyama T."/>
            <person name="Michael T.P."/>
            <person name="Mikami K."/>
            <person name="Miyazaki S."/>
            <person name="Morinaga S."/>
            <person name="Murata T."/>
            <person name="Mueller-Roeber B."/>
            <person name="Nelson D.R."/>
            <person name="Obara M."/>
            <person name="Oguri Y."/>
            <person name="Olmstead R.G."/>
            <person name="Onodera N."/>
            <person name="Petersen B.L."/>
            <person name="Pils B."/>
            <person name="Prigge M."/>
            <person name="Rensing S.A."/>
            <person name="Riano-Pachon D.M."/>
            <person name="Roberts A.W."/>
            <person name="Sato Y."/>
            <person name="Scheller H.V."/>
            <person name="Schulz B."/>
            <person name="Schulz C."/>
            <person name="Shakirov E.V."/>
            <person name="Shibagaki N."/>
            <person name="Shinohara N."/>
            <person name="Shippen D.E."/>
            <person name="Soerensen I."/>
            <person name="Sotooka R."/>
            <person name="Sugimoto N."/>
            <person name="Sugita M."/>
            <person name="Sumikawa N."/>
            <person name="Tanurdzic M."/>
            <person name="Theissen G."/>
            <person name="Ulvskov P."/>
            <person name="Wakazuki S."/>
            <person name="Weng J.K."/>
            <person name="Willats W.W."/>
            <person name="Wipf D."/>
            <person name="Wolf P.G."/>
            <person name="Yang L."/>
            <person name="Zimmer A.D."/>
            <person name="Zhu Q."/>
            <person name="Mitros T."/>
            <person name="Hellsten U."/>
            <person name="Loque D."/>
            <person name="Otillar R."/>
            <person name="Salamov A."/>
            <person name="Schmutz J."/>
            <person name="Shapiro H."/>
            <person name="Lindquist E."/>
            <person name="Lucas S."/>
            <person name="Rokhsar D."/>
            <person name="Grigoriev I.V."/>
        </authorList>
    </citation>
    <scope>NUCLEOTIDE SEQUENCE [LARGE SCALE GENOMIC DNA]</scope>
</reference>
<keyword evidence="5 6" id="KW-0472">Membrane</keyword>
<comment type="subcellular location">
    <subcellularLocation>
        <location evidence="1">Membrane</location>
        <topology evidence="1">Multi-pass membrane protein</topology>
    </subcellularLocation>
</comment>
<dbReference type="Gramene" id="EFJ26394">
    <property type="protein sequence ID" value="EFJ26394"/>
    <property type="gene ID" value="SELMODRAFT_412929"/>
</dbReference>
<evidence type="ECO:0000313" key="8">
    <source>
        <dbReference type="EMBL" id="EFJ26394.1"/>
    </source>
</evidence>
<gene>
    <name evidence="8" type="ORF">SELMODRAFT_412929</name>
</gene>
<evidence type="ECO:0000259" key="7">
    <source>
        <dbReference type="Pfam" id="PF19310"/>
    </source>
</evidence>
<dbReference type="Proteomes" id="UP000001514">
    <property type="component" value="Unassembled WGS sequence"/>
</dbReference>
<comment type="similarity">
    <text evidence="2">Belongs to the major facilitator superfamily. Proton-dependent oligopeptide transporter (POT/PTR) (TC 2.A.17) family.</text>
</comment>
<keyword evidence="3 6" id="KW-0812">Transmembrane</keyword>
<protein>
    <recommendedName>
        <fullName evidence="7">Oligopeptidase A N-terminal domain-containing protein</fullName>
    </recommendedName>
</protein>
<sequence length="418" mass="46846">MVNPLVSVGCLPEFNRVEAHHVVPGVKQVVKELEEDLLELECFAASSFGENGGDLWEALIHPFECILDRLTVVWGIVSHLKDVNDSDALRAAVDEAQPLRTNFLLRLGQSNALYQAFEKIRSGALFDTLNEAQQRVVEGRLKDAILNGVALEHEKKVHFNEIQQSRVIDRNSDRRFLDRAATIVNGEHHGSEKINPWRLRPVSHVEELKLLLRMTPVWATGIPIFVAWWQQSTFWIGQGYVMDLRMGSSPHAFKMQPVTLPVFSLLTMMIFLPFYDKLVVPLAAKVTRNPRGITFLQRIGVGITFAASAMLVAGAVEAFVTIGYLEFFYDQSPPSMRSMAAAAVWAIIGTGNYVSTAIVALIKRSTRISMTENLEYFYWVLAGCLAVDFVAHLLVSTFYTYTKPDYADDGDQVPIAMI</sequence>
<dbReference type="PANTHER" id="PTHR11654">
    <property type="entry name" value="OLIGOPEPTIDE TRANSPORTER-RELATED"/>
    <property type="match status" value="1"/>
</dbReference>
<dbReference type="GO" id="GO:0022857">
    <property type="term" value="F:transmembrane transporter activity"/>
    <property type="evidence" value="ECO:0000318"/>
    <property type="project" value="GO_Central"/>
</dbReference>
<dbReference type="HOGENOM" id="CLU_657877_0_0_1"/>
<evidence type="ECO:0000256" key="3">
    <source>
        <dbReference type="ARBA" id="ARBA00022692"/>
    </source>
</evidence>
<dbReference type="InParanoid" id="D8RMS8"/>
<dbReference type="SUPFAM" id="SSF103473">
    <property type="entry name" value="MFS general substrate transporter"/>
    <property type="match status" value="1"/>
</dbReference>
<feature type="transmembrane region" description="Helical" evidence="6">
    <location>
        <begin position="342"/>
        <end position="362"/>
    </location>
</feature>
<feature type="transmembrane region" description="Helical" evidence="6">
    <location>
        <begin position="374"/>
        <end position="395"/>
    </location>
</feature>
<evidence type="ECO:0000256" key="1">
    <source>
        <dbReference type="ARBA" id="ARBA00004141"/>
    </source>
</evidence>
<dbReference type="GO" id="GO:0055085">
    <property type="term" value="P:transmembrane transport"/>
    <property type="evidence" value="ECO:0000318"/>
    <property type="project" value="GO_Central"/>
</dbReference>
<name>D8RMS8_SELML</name>
<dbReference type="eggNOG" id="KOG2089">
    <property type="taxonomic scope" value="Eukaryota"/>
</dbReference>
<feature type="transmembrane region" description="Helical" evidence="6">
    <location>
        <begin position="258"/>
        <end position="275"/>
    </location>
</feature>
<evidence type="ECO:0000256" key="2">
    <source>
        <dbReference type="ARBA" id="ARBA00005982"/>
    </source>
</evidence>
<dbReference type="Pfam" id="PF00854">
    <property type="entry name" value="PTR2"/>
    <property type="match status" value="1"/>
</dbReference>
<organism evidence="9">
    <name type="scientific">Selaginella moellendorffii</name>
    <name type="common">Spikemoss</name>
    <dbReference type="NCBI Taxonomy" id="88036"/>
    <lineage>
        <taxon>Eukaryota</taxon>
        <taxon>Viridiplantae</taxon>
        <taxon>Streptophyta</taxon>
        <taxon>Embryophyta</taxon>
        <taxon>Tracheophyta</taxon>
        <taxon>Lycopodiopsida</taxon>
        <taxon>Selaginellales</taxon>
        <taxon>Selaginellaceae</taxon>
        <taxon>Selaginella</taxon>
    </lineage>
</organism>
<evidence type="ECO:0000256" key="6">
    <source>
        <dbReference type="SAM" id="Phobius"/>
    </source>
</evidence>
<dbReference type="InterPro" id="IPR036259">
    <property type="entry name" value="MFS_trans_sf"/>
</dbReference>
<dbReference type="InterPro" id="IPR000109">
    <property type="entry name" value="POT_fam"/>
</dbReference>
<keyword evidence="9" id="KW-1185">Reference proteome</keyword>
<dbReference type="Gene3D" id="1.20.1250.20">
    <property type="entry name" value="MFS general substrate transporter like domains"/>
    <property type="match status" value="1"/>
</dbReference>
<feature type="transmembrane region" description="Helical" evidence="6">
    <location>
        <begin position="295"/>
        <end position="322"/>
    </location>
</feature>
<feature type="domain" description="Oligopeptidase A N-terminal" evidence="7">
    <location>
        <begin position="26"/>
        <end position="156"/>
    </location>
</feature>
<dbReference type="eggNOG" id="KOG1237">
    <property type="taxonomic scope" value="Eukaryota"/>
</dbReference>
<keyword evidence="4 6" id="KW-1133">Transmembrane helix</keyword>
<dbReference type="Pfam" id="PF19310">
    <property type="entry name" value="TOP_N"/>
    <property type="match status" value="1"/>
</dbReference>
<dbReference type="EMBL" id="GL377584">
    <property type="protein sequence ID" value="EFJ26394.1"/>
    <property type="molecule type" value="Genomic_DNA"/>
</dbReference>
<dbReference type="SUPFAM" id="SSF55486">
    <property type="entry name" value="Metalloproteases ('zincins'), catalytic domain"/>
    <property type="match status" value="1"/>
</dbReference>
<evidence type="ECO:0000256" key="4">
    <source>
        <dbReference type="ARBA" id="ARBA00022989"/>
    </source>
</evidence>
<accession>D8RMS8</accession>
<evidence type="ECO:0000313" key="9">
    <source>
        <dbReference type="Proteomes" id="UP000001514"/>
    </source>
</evidence>
<dbReference type="KEGG" id="smo:SELMODRAFT_412929"/>
<dbReference type="AlphaFoldDB" id="D8RMS8"/>
<dbReference type="GO" id="GO:0005886">
    <property type="term" value="C:plasma membrane"/>
    <property type="evidence" value="ECO:0000318"/>
    <property type="project" value="GO_Central"/>
</dbReference>
<proteinExistence type="inferred from homology"/>